<reference evidence="2 3" key="1">
    <citation type="submission" date="2019-01" db="EMBL/GenBank/DDBJ databases">
        <title>Weissella sp. nov., a novel lactic acid bacterium isolated from animal feces.</title>
        <authorList>
            <person name="Wang L.-T."/>
        </authorList>
    </citation>
    <scope>NUCLEOTIDE SEQUENCE [LARGE SCALE GENOMIC DNA]</scope>
    <source>
        <strain evidence="2 3">8H-2</strain>
    </source>
</reference>
<feature type="transmembrane region" description="Helical" evidence="1">
    <location>
        <begin position="6"/>
        <end position="26"/>
    </location>
</feature>
<sequence>MNKSSIYGYISIVLANLFGLTSIFIIDSTEQPWLTEIFLVLMIVFILIAATLFIVSSNTTRAD</sequence>
<organism evidence="2 3">
    <name type="scientific">Weissella muntiaci</name>
    <dbReference type="NCBI Taxonomy" id="2508881"/>
    <lineage>
        <taxon>Bacteria</taxon>
        <taxon>Bacillati</taxon>
        <taxon>Bacillota</taxon>
        <taxon>Bacilli</taxon>
        <taxon>Lactobacillales</taxon>
        <taxon>Lactobacillaceae</taxon>
        <taxon>Weissella</taxon>
    </lineage>
</organism>
<evidence type="ECO:0008006" key="4">
    <source>
        <dbReference type="Google" id="ProtNLM"/>
    </source>
</evidence>
<name>A0A6C2C1X0_9LACO</name>
<dbReference type="AlphaFoldDB" id="A0A6C2C1X0"/>
<proteinExistence type="predicted"/>
<evidence type="ECO:0000313" key="3">
    <source>
        <dbReference type="Proteomes" id="UP000371977"/>
    </source>
</evidence>
<protein>
    <recommendedName>
        <fullName evidence="4">MFS transporter</fullName>
    </recommendedName>
</protein>
<keyword evidence="1" id="KW-1133">Transmembrane helix</keyword>
<evidence type="ECO:0000313" key="2">
    <source>
        <dbReference type="EMBL" id="TYC48060.1"/>
    </source>
</evidence>
<keyword evidence="1" id="KW-0812">Transmembrane</keyword>
<keyword evidence="3" id="KW-1185">Reference proteome</keyword>
<feature type="transmembrane region" description="Helical" evidence="1">
    <location>
        <begin position="33"/>
        <end position="55"/>
    </location>
</feature>
<dbReference type="RefSeq" id="WP_148623495.1">
    <property type="nucleotide sequence ID" value="NZ_SDGZ01000024.1"/>
</dbReference>
<keyword evidence="1" id="KW-0472">Membrane</keyword>
<dbReference type="EMBL" id="SDGZ01000024">
    <property type="protein sequence ID" value="TYC48060.1"/>
    <property type="molecule type" value="Genomic_DNA"/>
</dbReference>
<comment type="caution">
    <text evidence="2">The sequence shown here is derived from an EMBL/GenBank/DDBJ whole genome shotgun (WGS) entry which is preliminary data.</text>
</comment>
<gene>
    <name evidence="2" type="ORF">ESZ50_09815</name>
</gene>
<dbReference type="Proteomes" id="UP000371977">
    <property type="component" value="Unassembled WGS sequence"/>
</dbReference>
<evidence type="ECO:0000256" key="1">
    <source>
        <dbReference type="SAM" id="Phobius"/>
    </source>
</evidence>
<accession>A0A6C2C1X0</accession>